<gene>
    <name evidence="2" type="ORF">BKK80_32810</name>
</gene>
<sequence>MQTIDQNRHPSRQPNQHDAAANIVAVTRQAWGLVPAPGPYSSSPPSRCAGSDRPAAQADPLAQPAHSAQPALNGAAA</sequence>
<feature type="compositionally biased region" description="Low complexity" evidence="1">
    <location>
        <begin position="54"/>
        <end position="65"/>
    </location>
</feature>
<name>A0ABM7D858_9BURK</name>
<evidence type="ECO:0000313" key="3">
    <source>
        <dbReference type="Proteomes" id="UP000177515"/>
    </source>
</evidence>
<proteinExistence type="predicted"/>
<evidence type="ECO:0000313" key="2">
    <source>
        <dbReference type="EMBL" id="AOZ10369.1"/>
    </source>
</evidence>
<dbReference type="EMBL" id="CP017755">
    <property type="protein sequence ID" value="AOZ10369.1"/>
    <property type="molecule type" value="Genomic_DNA"/>
</dbReference>
<feature type="region of interest" description="Disordered" evidence="1">
    <location>
        <begin position="33"/>
        <end position="77"/>
    </location>
</feature>
<keyword evidence="3" id="KW-1185">Reference proteome</keyword>
<organism evidence="2 3">
    <name type="scientific">Cupriavidus malaysiensis</name>
    <dbReference type="NCBI Taxonomy" id="367825"/>
    <lineage>
        <taxon>Bacteria</taxon>
        <taxon>Pseudomonadati</taxon>
        <taxon>Pseudomonadota</taxon>
        <taxon>Betaproteobacteria</taxon>
        <taxon>Burkholderiales</taxon>
        <taxon>Burkholderiaceae</taxon>
        <taxon>Cupriavidus</taxon>
    </lineage>
</organism>
<protein>
    <submittedName>
        <fullName evidence="2">Uncharacterized protein</fullName>
    </submittedName>
</protein>
<dbReference type="RefSeq" id="WP_071038993.1">
    <property type="nucleotide sequence ID" value="NZ_CP017755.1"/>
</dbReference>
<dbReference type="Proteomes" id="UP000177515">
    <property type="component" value="Chromosome 2"/>
</dbReference>
<feature type="region of interest" description="Disordered" evidence="1">
    <location>
        <begin position="1"/>
        <end position="21"/>
    </location>
</feature>
<reference evidence="2 3" key="1">
    <citation type="submission" date="2016-10" db="EMBL/GenBank/DDBJ databases">
        <title>Complete genome sequences of three Cupriavidus strains isolated from various Malaysian environments.</title>
        <authorList>
            <person name="Abdullah A.A.-A."/>
            <person name="Shafie N.A.H."/>
            <person name="Lau N.S."/>
        </authorList>
    </citation>
    <scope>NUCLEOTIDE SEQUENCE [LARGE SCALE GENOMIC DNA]</scope>
    <source>
        <strain evidence="2 3">USMAA1020</strain>
    </source>
</reference>
<accession>A0ABM7D858</accession>
<evidence type="ECO:0000256" key="1">
    <source>
        <dbReference type="SAM" id="MobiDB-lite"/>
    </source>
</evidence>